<feature type="transmembrane region" description="Helical" evidence="8">
    <location>
        <begin position="111"/>
        <end position="132"/>
    </location>
</feature>
<keyword evidence="6 8" id="KW-0408">Iron</keyword>
<keyword evidence="8" id="KW-0288">FMN</keyword>
<keyword evidence="3 8" id="KW-0349">Heme</keyword>
<dbReference type="GO" id="GO:0020037">
    <property type="term" value="F:heme binding"/>
    <property type="evidence" value="ECO:0007669"/>
    <property type="project" value="UniProtKB-UniRule"/>
</dbReference>
<evidence type="ECO:0000256" key="5">
    <source>
        <dbReference type="ARBA" id="ARBA00022989"/>
    </source>
</evidence>
<dbReference type="AlphaFoldDB" id="A0A6N7QN61"/>
<dbReference type="HAMAP" id="MF_01207">
    <property type="entry name" value="MsrQ"/>
    <property type="match status" value="1"/>
</dbReference>
<evidence type="ECO:0000256" key="3">
    <source>
        <dbReference type="ARBA" id="ARBA00022617"/>
    </source>
</evidence>
<keyword evidence="2 8" id="KW-0813">Transport</keyword>
<keyword evidence="11" id="KW-1185">Reference proteome</keyword>
<evidence type="ECO:0000256" key="1">
    <source>
        <dbReference type="ARBA" id="ARBA00004141"/>
    </source>
</evidence>
<dbReference type="GO" id="GO:0010181">
    <property type="term" value="F:FMN binding"/>
    <property type="evidence" value="ECO:0007669"/>
    <property type="project" value="UniProtKB-UniRule"/>
</dbReference>
<dbReference type="Pfam" id="PF01794">
    <property type="entry name" value="Ferric_reduct"/>
    <property type="match status" value="1"/>
</dbReference>
<reference evidence="10 11" key="1">
    <citation type="submission" date="2019-11" db="EMBL/GenBank/DDBJ databases">
        <authorList>
            <person name="Zhang X.Y."/>
        </authorList>
    </citation>
    <scope>NUCLEOTIDE SEQUENCE [LARGE SCALE GENOMIC DNA]</scope>
    <source>
        <strain evidence="10 11">C176</strain>
    </source>
</reference>
<comment type="function">
    <text evidence="8">Part of the MsrPQ system that repairs oxidized periplasmic proteins containing methionine sulfoxide residues (Met-O), using respiratory chain electrons. Thus protects these proteins from oxidative-stress damage caused by reactive species of oxygen and chlorine generated by the host defense mechanisms. MsrPQ is essential for the maintenance of envelope integrity under bleach stress, rescuing a wide series of structurally unrelated periplasmic proteins from methionine oxidation. MsrQ provides electrons for reduction to the reductase catalytic subunit MsrP, using the quinone pool of the respiratory chain.</text>
</comment>
<dbReference type="InterPro" id="IPR013130">
    <property type="entry name" value="Fe3_Rdtase_TM_dom"/>
</dbReference>
<keyword evidence="8" id="KW-0249">Electron transport</keyword>
<evidence type="ECO:0000259" key="9">
    <source>
        <dbReference type="Pfam" id="PF01794"/>
    </source>
</evidence>
<evidence type="ECO:0000256" key="4">
    <source>
        <dbReference type="ARBA" id="ARBA00022692"/>
    </source>
</evidence>
<keyword evidence="8" id="KW-1003">Cell membrane</keyword>
<comment type="subcellular location">
    <subcellularLocation>
        <location evidence="8">Cell membrane</location>
        <topology evidence="8">Multi-pass membrane protein</topology>
    </subcellularLocation>
    <subcellularLocation>
        <location evidence="1">Membrane</location>
        <topology evidence="1">Multi-pass membrane protein</topology>
    </subcellularLocation>
</comment>
<dbReference type="PANTHER" id="PTHR36964">
    <property type="entry name" value="PROTEIN-METHIONINE-SULFOXIDE REDUCTASE HEME-BINDING SUBUNIT MSRQ"/>
    <property type="match status" value="1"/>
</dbReference>
<feature type="transmembrane region" description="Helical" evidence="8">
    <location>
        <begin position="73"/>
        <end position="91"/>
    </location>
</feature>
<dbReference type="GO" id="GO:0016679">
    <property type="term" value="F:oxidoreductase activity, acting on diphenols and related substances as donors"/>
    <property type="evidence" value="ECO:0007669"/>
    <property type="project" value="TreeGrafter"/>
</dbReference>
<dbReference type="GO" id="GO:0009055">
    <property type="term" value="F:electron transfer activity"/>
    <property type="evidence" value="ECO:0007669"/>
    <property type="project" value="UniProtKB-UniRule"/>
</dbReference>
<feature type="domain" description="Ferric oxidoreductase" evidence="9">
    <location>
        <begin position="40"/>
        <end position="154"/>
    </location>
</feature>
<feature type="transmembrane region" description="Helical" evidence="8">
    <location>
        <begin position="169"/>
        <end position="185"/>
    </location>
</feature>
<comment type="subunit">
    <text evidence="8">Heterodimer of a catalytic subunit (MsrP) and a heme-binding subunit (MsrQ).</text>
</comment>
<comment type="caution">
    <text evidence="8">Lacks conserved residue(s) required for the propagation of feature annotation.</text>
</comment>
<dbReference type="EMBL" id="WJPP01000002">
    <property type="protein sequence ID" value="MRH77886.1"/>
    <property type="molecule type" value="Genomic_DNA"/>
</dbReference>
<keyword evidence="4 8" id="KW-0812">Transmembrane</keyword>
<evidence type="ECO:0000256" key="2">
    <source>
        <dbReference type="ARBA" id="ARBA00022448"/>
    </source>
</evidence>
<evidence type="ECO:0000313" key="10">
    <source>
        <dbReference type="EMBL" id="MRH77886.1"/>
    </source>
</evidence>
<dbReference type="GO" id="GO:0005886">
    <property type="term" value="C:plasma membrane"/>
    <property type="evidence" value="ECO:0007669"/>
    <property type="project" value="UniProtKB-SubCell"/>
</dbReference>
<feature type="transmembrane region" description="Helical" evidence="8">
    <location>
        <begin position="144"/>
        <end position="163"/>
    </location>
</feature>
<comment type="caution">
    <text evidence="10">The sequence shown here is derived from an EMBL/GenBank/DDBJ whole genome shotgun (WGS) entry which is preliminary data.</text>
</comment>
<accession>A0A6N7QN61</accession>
<keyword evidence="5 8" id="KW-1133">Transmembrane helix</keyword>
<dbReference type="GO" id="GO:0046872">
    <property type="term" value="F:metal ion binding"/>
    <property type="evidence" value="ECO:0007669"/>
    <property type="project" value="UniProtKB-KW"/>
</dbReference>
<feature type="transmembrane region" description="Helical" evidence="8">
    <location>
        <begin position="43"/>
        <end position="61"/>
    </location>
</feature>
<evidence type="ECO:0000256" key="6">
    <source>
        <dbReference type="ARBA" id="ARBA00023004"/>
    </source>
</evidence>
<dbReference type="InterPro" id="IPR022837">
    <property type="entry name" value="MsrQ-like"/>
</dbReference>
<proteinExistence type="inferred from homology"/>
<evidence type="ECO:0000256" key="8">
    <source>
        <dbReference type="HAMAP-Rule" id="MF_01207"/>
    </source>
</evidence>
<keyword evidence="7 8" id="KW-0472">Membrane</keyword>
<dbReference type="PANTHER" id="PTHR36964:SF1">
    <property type="entry name" value="PROTEIN-METHIONINE-SULFOXIDE REDUCTASE HEME-BINDING SUBUNIT MSRQ"/>
    <property type="match status" value="1"/>
</dbReference>
<gene>
    <name evidence="8" type="primary">msrQ</name>
    <name evidence="10" type="ORF">GH984_04130</name>
</gene>
<comment type="cofactor">
    <cofactor evidence="8">
        <name>FMN</name>
        <dbReference type="ChEBI" id="CHEBI:58210"/>
    </cofactor>
    <text evidence="8">Binds 1 FMN per subunit.</text>
</comment>
<keyword evidence="8" id="KW-0285">Flavoprotein</keyword>
<comment type="similarity">
    <text evidence="8">Belongs to the MsrQ family.</text>
</comment>
<protein>
    <recommendedName>
        <fullName evidence="8">Protein-methionine-sulfoxide reductase heme-binding subunit MsrQ</fullName>
    </recommendedName>
    <alternativeName>
        <fullName evidence="8">Flavocytochrome MsrQ</fullName>
    </alternativeName>
</protein>
<sequence>MPTLRVGLFILCAVPAGLLIERLLTGGLGANPVEALLHGTGSWGLRLLLVTLAITPLRHLTGANWLVRLRRQVGLWAFAYASAHFSIFIVFEHRAVLSSIVEDIIDRPYILIGTSAFLLLLPLAITSTKGWIRRLGRRWQQLHWLIYPAAVLGVLHFFMLIRANRWTEPLIYAAILALLLGFRALRRWRVV</sequence>
<dbReference type="GO" id="GO:0030091">
    <property type="term" value="P:protein repair"/>
    <property type="evidence" value="ECO:0007669"/>
    <property type="project" value="UniProtKB-UniRule"/>
</dbReference>
<evidence type="ECO:0000313" key="11">
    <source>
        <dbReference type="Proteomes" id="UP000433788"/>
    </source>
</evidence>
<evidence type="ECO:0000256" key="7">
    <source>
        <dbReference type="ARBA" id="ARBA00023136"/>
    </source>
</evidence>
<comment type="cofactor">
    <cofactor evidence="8">
        <name>heme b</name>
        <dbReference type="ChEBI" id="CHEBI:60344"/>
    </cofactor>
    <text evidence="8">Binds 1 heme b (iron(II)-protoporphyrin IX) group per subunit.</text>
</comment>
<dbReference type="Proteomes" id="UP000433788">
    <property type="component" value="Unassembled WGS sequence"/>
</dbReference>
<name>A0A6N7QN61_9GAMM</name>
<keyword evidence="8" id="KW-0479">Metal-binding</keyword>
<organism evidence="10 11">
    <name type="scientific">Spiribacter salilacus</name>
    <dbReference type="NCBI Taxonomy" id="2664894"/>
    <lineage>
        <taxon>Bacteria</taxon>
        <taxon>Pseudomonadati</taxon>
        <taxon>Pseudomonadota</taxon>
        <taxon>Gammaproteobacteria</taxon>
        <taxon>Chromatiales</taxon>
        <taxon>Ectothiorhodospiraceae</taxon>
        <taxon>Spiribacter</taxon>
    </lineage>
</organism>